<evidence type="ECO:0008006" key="4">
    <source>
        <dbReference type="Google" id="ProtNLM"/>
    </source>
</evidence>
<accession>A0AAJ0HNR8</accession>
<proteinExistence type="predicted"/>
<keyword evidence="3" id="KW-1185">Reference proteome</keyword>
<dbReference type="Proteomes" id="UP001275084">
    <property type="component" value="Unassembled WGS sequence"/>
</dbReference>
<comment type="caution">
    <text evidence="2">The sequence shown here is derived from an EMBL/GenBank/DDBJ whole genome shotgun (WGS) entry which is preliminary data.</text>
</comment>
<name>A0AAJ0HNR8_9PEZI</name>
<evidence type="ECO:0000256" key="1">
    <source>
        <dbReference type="SAM" id="MobiDB-lite"/>
    </source>
</evidence>
<evidence type="ECO:0000313" key="3">
    <source>
        <dbReference type="Proteomes" id="UP001275084"/>
    </source>
</evidence>
<reference evidence="2" key="2">
    <citation type="submission" date="2023-06" db="EMBL/GenBank/DDBJ databases">
        <authorList>
            <consortium name="Lawrence Berkeley National Laboratory"/>
            <person name="Haridas S."/>
            <person name="Hensen N."/>
            <person name="Bonometti L."/>
            <person name="Westerberg I."/>
            <person name="Brannstrom I.O."/>
            <person name="Guillou S."/>
            <person name="Cros-Aarteil S."/>
            <person name="Calhoun S."/>
            <person name="Kuo A."/>
            <person name="Mondo S."/>
            <person name="Pangilinan J."/>
            <person name="Riley R."/>
            <person name="Labutti K."/>
            <person name="Andreopoulos B."/>
            <person name="Lipzen A."/>
            <person name="Chen C."/>
            <person name="Yanf M."/>
            <person name="Daum C."/>
            <person name="Ng V."/>
            <person name="Clum A."/>
            <person name="Steindorff A."/>
            <person name="Ohm R."/>
            <person name="Martin F."/>
            <person name="Silar P."/>
            <person name="Natvig D."/>
            <person name="Lalanne C."/>
            <person name="Gautier V."/>
            <person name="Ament-Velasquez S.L."/>
            <person name="Kruys A."/>
            <person name="Hutchinson M.I."/>
            <person name="Powell A.J."/>
            <person name="Barry K."/>
            <person name="Miller A.N."/>
            <person name="Grigoriev I.V."/>
            <person name="Debuchy R."/>
            <person name="Gladieux P."/>
            <person name="Thoren M.H."/>
            <person name="Johannesson H."/>
        </authorList>
    </citation>
    <scope>NUCLEOTIDE SEQUENCE</scope>
    <source>
        <strain evidence="2">CBS 955.72</strain>
    </source>
</reference>
<organism evidence="2 3">
    <name type="scientific">Lasiosphaeria hispida</name>
    <dbReference type="NCBI Taxonomy" id="260671"/>
    <lineage>
        <taxon>Eukaryota</taxon>
        <taxon>Fungi</taxon>
        <taxon>Dikarya</taxon>
        <taxon>Ascomycota</taxon>
        <taxon>Pezizomycotina</taxon>
        <taxon>Sordariomycetes</taxon>
        <taxon>Sordariomycetidae</taxon>
        <taxon>Sordariales</taxon>
        <taxon>Lasiosphaeriaceae</taxon>
        <taxon>Lasiosphaeria</taxon>
    </lineage>
</organism>
<dbReference type="EMBL" id="JAUIQD010000003">
    <property type="protein sequence ID" value="KAK3357998.1"/>
    <property type="molecule type" value="Genomic_DNA"/>
</dbReference>
<protein>
    <recommendedName>
        <fullName evidence="4">F-box domain-containing protein</fullName>
    </recommendedName>
</protein>
<sequence length="584" mass="66638">MLGAMDAIEAGSLGRNGLRHAPRNTQCKERISNTSTPSSPQQLLLLDSLPPELLADILEFLIPQPPEIGETRPLSYEKLVPGEPWFEFTRCRRGLWSLCFISRRFLAVAQPLLYRTMAILDEESMFLFFRTLTDRPDYGPWTRYLSCHLTLTRESVIRETRRAVGRLLRTFDSVVTEPAIVMEPIRSALNVMVCNLPVLSTRDGDFDEVPQVIMSFILMFLTKLETFLMQVPICDDHVEYTSLFVKLEAIKNHFAACAADDPAGVAPLIPLQKISTLLLQGDPELLEHFEGDECNCEVPEVWGSQPRRYAPMFEYLPALTTLEVSTDDGAWVNVVEERRSFLQGGSTYPYLRGIRHIYLHNSVACPRNLFQVLLNAPDCQTLYMTPRRDDAFDRGDPGDSTHAHPEALDVALTLHARNLRHLDIAWFDVYGFESLIGPEGRLASLPAMEQLEKLCIQLAVLYGSAPAALETPLAELLPPNLVELTLEDWWWFNLDVYGEMEDWGPVHKLSYYRQQREYRANAIRMLAQFAGDFRDRMPKLEKVLLLVKIPYTWMVEEGIPIGFHFEDVKAAFRLKGVEFLVDEI</sequence>
<evidence type="ECO:0000313" key="2">
    <source>
        <dbReference type="EMBL" id="KAK3357998.1"/>
    </source>
</evidence>
<dbReference type="AlphaFoldDB" id="A0AAJ0HNR8"/>
<feature type="region of interest" description="Disordered" evidence="1">
    <location>
        <begin position="14"/>
        <end position="40"/>
    </location>
</feature>
<gene>
    <name evidence="2" type="ORF">B0T25DRAFT_540728</name>
</gene>
<reference evidence="2" key="1">
    <citation type="journal article" date="2023" name="Mol. Phylogenet. Evol.">
        <title>Genome-scale phylogeny and comparative genomics of the fungal order Sordariales.</title>
        <authorList>
            <person name="Hensen N."/>
            <person name="Bonometti L."/>
            <person name="Westerberg I."/>
            <person name="Brannstrom I.O."/>
            <person name="Guillou S."/>
            <person name="Cros-Aarteil S."/>
            <person name="Calhoun S."/>
            <person name="Haridas S."/>
            <person name="Kuo A."/>
            <person name="Mondo S."/>
            <person name="Pangilinan J."/>
            <person name="Riley R."/>
            <person name="LaButti K."/>
            <person name="Andreopoulos B."/>
            <person name="Lipzen A."/>
            <person name="Chen C."/>
            <person name="Yan M."/>
            <person name="Daum C."/>
            <person name="Ng V."/>
            <person name="Clum A."/>
            <person name="Steindorff A."/>
            <person name="Ohm R.A."/>
            <person name="Martin F."/>
            <person name="Silar P."/>
            <person name="Natvig D.O."/>
            <person name="Lalanne C."/>
            <person name="Gautier V."/>
            <person name="Ament-Velasquez S.L."/>
            <person name="Kruys A."/>
            <person name="Hutchinson M.I."/>
            <person name="Powell A.J."/>
            <person name="Barry K."/>
            <person name="Miller A.N."/>
            <person name="Grigoriev I.V."/>
            <person name="Debuchy R."/>
            <person name="Gladieux P."/>
            <person name="Hiltunen Thoren M."/>
            <person name="Johannesson H."/>
        </authorList>
    </citation>
    <scope>NUCLEOTIDE SEQUENCE</scope>
    <source>
        <strain evidence="2">CBS 955.72</strain>
    </source>
</reference>